<comment type="catalytic activity">
    <reaction evidence="6">
        <text>L-serine = pyruvate + NH4(+)</text>
        <dbReference type="Rhea" id="RHEA:19169"/>
        <dbReference type="ChEBI" id="CHEBI:15361"/>
        <dbReference type="ChEBI" id="CHEBI:28938"/>
        <dbReference type="ChEBI" id="CHEBI:33384"/>
        <dbReference type="EC" id="4.3.1.17"/>
    </reaction>
</comment>
<accession>A0A5J4YWY2</accession>
<reference evidence="9" key="1">
    <citation type="journal article" date="2019" name="Nat. Commun.">
        <title>Expansion of phycobilisome linker gene families in mesophilic red algae.</title>
        <authorList>
            <person name="Lee J."/>
            <person name="Kim D."/>
            <person name="Bhattacharya D."/>
            <person name="Yoon H.S."/>
        </authorList>
    </citation>
    <scope>NUCLEOTIDE SEQUENCE [LARGE SCALE GENOMIC DNA]</scope>
    <source>
        <strain evidence="9">CCMP 1328</strain>
    </source>
</reference>
<evidence type="ECO:0000313" key="8">
    <source>
        <dbReference type="EMBL" id="KAA8496081.1"/>
    </source>
</evidence>
<organism evidence="8 9">
    <name type="scientific">Porphyridium purpureum</name>
    <name type="common">Red alga</name>
    <name type="synonym">Porphyridium cruentum</name>
    <dbReference type="NCBI Taxonomy" id="35688"/>
    <lineage>
        <taxon>Eukaryota</taxon>
        <taxon>Rhodophyta</taxon>
        <taxon>Bangiophyceae</taxon>
        <taxon>Porphyridiales</taxon>
        <taxon>Porphyridiaceae</taxon>
        <taxon>Porphyridium</taxon>
    </lineage>
</organism>
<dbReference type="InterPro" id="IPR000634">
    <property type="entry name" value="Ser/Thr_deHydtase_PyrdxlP-BS"/>
</dbReference>
<protein>
    <recommendedName>
        <fullName evidence="3">L-serine ammonia-lyase</fullName>
        <ecNumber evidence="3">4.3.1.17</ecNumber>
    </recommendedName>
</protein>
<dbReference type="EC" id="4.3.1.17" evidence="3"/>
<comment type="cofactor">
    <cofactor evidence="1">
        <name>pyridoxal 5'-phosphate</name>
        <dbReference type="ChEBI" id="CHEBI:597326"/>
    </cofactor>
</comment>
<dbReference type="OMA" id="DGWVNIH"/>
<dbReference type="GO" id="GO:0004794">
    <property type="term" value="F:threonine deaminase activity"/>
    <property type="evidence" value="ECO:0007669"/>
    <property type="project" value="TreeGrafter"/>
</dbReference>
<dbReference type="Gene3D" id="3.40.50.1100">
    <property type="match status" value="2"/>
</dbReference>
<dbReference type="GO" id="GO:0006567">
    <property type="term" value="P:L-threonine catabolic process"/>
    <property type="evidence" value="ECO:0007669"/>
    <property type="project" value="TreeGrafter"/>
</dbReference>
<dbReference type="InterPro" id="IPR036052">
    <property type="entry name" value="TrpB-like_PALP_sf"/>
</dbReference>
<dbReference type="GO" id="GO:0030170">
    <property type="term" value="F:pyridoxal phosphate binding"/>
    <property type="evidence" value="ECO:0007669"/>
    <property type="project" value="InterPro"/>
</dbReference>
<sequence>MFVGAFNADQRFGGARTLSHASRGMACPGPLQFRVASGRTGARTVISMDALDSGALEAFHAAVPTFTGDEPWRHLYVHTPLIESAYLSARVGRRVLLKLDAVQPSGSFKIRGMSEVARSAKQSGQTLLVSSSGGNAGMAAAYAARKSGLRAHIFVPSTTPQMMRDRIADEGAVVQVHGSVWDEAHGAAVEMVQRLGPSIAKLVSPFDDPILWRGHASLVDELHKDLHGEAPAAIIASVGGGGLFMGILEGLDARGKAWDQVVAVAVETSGADSFAQSFKSGTLVSLPAITSVASSLGAKTVSRTLFNRCCSLEGDKRGAANLQRPIKSVVLDDRDAIRACLEFAVQQRLLVEPACGVAIAAVERVARELGNSESNRPIVVVVCGGNIISPGMLQSYARKFELETKSWM</sequence>
<dbReference type="SUPFAM" id="SSF53686">
    <property type="entry name" value="Tryptophan synthase beta subunit-like PLP-dependent enzymes"/>
    <property type="match status" value="1"/>
</dbReference>
<evidence type="ECO:0000256" key="5">
    <source>
        <dbReference type="ARBA" id="ARBA00023239"/>
    </source>
</evidence>
<proteinExistence type="inferred from homology"/>
<feature type="domain" description="Tryptophan synthase beta chain-like PALP" evidence="7">
    <location>
        <begin position="77"/>
        <end position="384"/>
    </location>
</feature>
<dbReference type="AlphaFoldDB" id="A0A5J4YWY2"/>
<keyword evidence="9" id="KW-1185">Reference proteome</keyword>
<dbReference type="EMBL" id="VRMN01000003">
    <property type="protein sequence ID" value="KAA8496081.1"/>
    <property type="molecule type" value="Genomic_DNA"/>
</dbReference>
<evidence type="ECO:0000256" key="2">
    <source>
        <dbReference type="ARBA" id="ARBA00010869"/>
    </source>
</evidence>
<dbReference type="Pfam" id="PF00291">
    <property type="entry name" value="PALP"/>
    <property type="match status" value="1"/>
</dbReference>
<evidence type="ECO:0000256" key="1">
    <source>
        <dbReference type="ARBA" id="ARBA00001933"/>
    </source>
</evidence>
<evidence type="ECO:0000256" key="6">
    <source>
        <dbReference type="ARBA" id="ARBA00049406"/>
    </source>
</evidence>
<comment type="caution">
    <text evidence="8">The sequence shown here is derived from an EMBL/GenBank/DDBJ whole genome shotgun (WGS) entry which is preliminary data.</text>
</comment>
<dbReference type="InterPro" id="IPR001926">
    <property type="entry name" value="TrpB-like_PALP"/>
</dbReference>
<evidence type="ECO:0000313" key="9">
    <source>
        <dbReference type="Proteomes" id="UP000324585"/>
    </source>
</evidence>
<dbReference type="InterPro" id="IPR050147">
    <property type="entry name" value="Ser/Thr_Dehydratase"/>
</dbReference>
<gene>
    <name evidence="8" type="ORF">FVE85_2236</name>
</gene>
<comment type="similarity">
    <text evidence="2">Belongs to the serine/threonine dehydratase family.</text>
</comment>
<dbReference type="PROSITE" id="PS00165">
    <property type="entry name" value="DEHYDRATASE_SER_THR"/>
    <property type="match status" value="1"/>
</dbReference>
<dbReference type="PANTHER" id="PTHR48078">
    <property type="entry name" value="THREONINE DEHYDRATASE, MITOCHONDRIAL-RELATED"/>
    <property type="match status" value="1"/>
</dbReference>
<keyword evidence="4" id="KW-0663">Pyridoxal phosphate</keyword>
<dbReference type="PANTHER" id="PTHR48078:SF2">
    <property type="entry name" value="CATABOLIC L-SERINE_THREONINE DEHYDRATASE"/>
    <property type="match status" value="1"/>
</dbReference>
<evidence type="ECO:0000256" key="3">
    <source>
        <dbReference type="ARBA" id="ARBA00012093"/>
    </source>
</evidence>
<dbReference type="GO" id="GO:0006565">
    <property type="term" value="P:L-serine catabolic process"/>
    <property type="evidence" value="ECO:0007669"/>
    <property type="project" value="TreeGrafter"/>
</dbReference>
<dbReference type="GO" id="GO:0009097">
    <property type="term" value="P:isoleucine biosynthetic process"/>
    <property type="evidence" value="ECO:0007669"/>
    <property type="project" value="TreeGrafter"/>
</dbReference>
<evidence type="ECO:0000259" key="7">
    <source>
        <dbReference type="Pfam" id="PF00291"/>
    </source>
</evidence>
<dbReference type="GO" id="GO:0003941">
    <property type="term" value="F:L-serine ammonia-lyase activity"/>
    <property type="evidence" value="ECO:0007669"/>
    <property type="project" value="UniProtKB-EC"/>
</dbReference>
<name>A0A5J4YWY2_PORPP</name>
<dbReference type="Proteomes" id="UP000324585">
    <property type="component" value="Unassembled WGS sequence"/>
</dbReference>
<keyword evidence="5" id="KW-0456">Lyase</keyword>
<evidence type="ECO:0000256" key="4">
    <source>
        <dbReference type="ARBA" id="ARBA00022898"/>
    </source>
</evidence>
<dbReference type="OrthoDB" id="4418812at2759"/>